<proteinExistence type="predicted"/>
<dbReference type="OrthoDB" id="969437at2"/>
<evidence type="ECO:0000256" key="1">
    <source>
        <dbReference type="SAM" id="Phobius"/>
    </source>
</evidence>
<keyword evidence="1" id="KW-1133">Transmembrane helix</keyword>
<organism evidence="2 3">
    <name type="scientific">Arsenicibacter rosenii</name>
    <dbReference type="NCBI Taxonomy" id="1750698"/>
    <lineage>
        <taxon>Bacteria</taxon>
        <taxon>Pseudomonadati</taxon>
        <taxon>Bacteroidota</taxon>
        <taxon>Cytophagia</taxon>
        <taxon>Cytophagales</taxon>
        <taxon>Spirosomataceae</taxon>
        <taxon>Arsenicibacter</taxon>
    </lineage>
</organism>
<reference evidence="2 3" key="1">
    <citation type="submission" date="2016-10" db="EMBL/GenBank/DDBJ databases">
        <title>Arsenicibacter rosenii gen. nov., sp. nov., an efficient arsenic-methylating bacterium isolated from an arsenic-contaminated paddy soil.</title>
        <authorList>
            <person name="Huang K."/>
        </authorList>
    </citation>
    <scope>NUCLEOTIDE SEQUENCE [LARGE SCALE GENOMIC DNA]</scope>
    <source>
        <strain evidence="2 3">SM-1</strain>
    </source>
</reference>
<dbReference type="RefSeq" id="WP_071504831.1">
    <property type="nucleotide sequence ID" value="NZ_MORL01000011.1"/>
</dbReference>
<keyword evidence="3" id="KW-1185">Reference proteome</keyword>
<name>A0A1S2VFY5_9BACT</name>
<sequence length="96" mass="10001">MKNNLSLLDRLQLPTSPFFKPLVKAGLLVAMLSAFLVTIQASLTSGGIDAPVWLKTTTIVVGAIGAGIAAAAKLTVDSEAPETIARIRINSLNDVV</sequence>
<comment type="caution">
    <text evidence="2">The sequence shown here is derived from an EMBL/GenBank/DDBJ whole genome shotgun (WGS) entry which is preliminary data.</text>
</comment>
<dbReference type="Proteomes" id="UP000181790">
    <property type="component" value="Unassembled WGS sequence"/>
</dbReference>
<evidence type="ECO:0008006" key="4">
    <source>
        <dbReference type="Google" id="ProtNLM"/>
    </source>
</evidence>
<keyword evidence="1" id="KW-0472">Membrane</keyword>
<feature type="transmembrane region" description="Helical" evidence="1">
    <location>
        <begin position="53"/>
        <end position="76"/>
    </location>
</feature>
<accession>A0A1S2VFY5</accession>
<feature type="transmembrane region" description="Helical" evidence="1">
    <location>
        <begin position="21"/>
        <end position="41"/>
    </location>
</feature>
<dbReference type="EMBL" id="MORL01000011">
    <property type="protein sequence ID" value="OIN57624.1"/>
    <property type="molecule type" value="Genomic_DNA"/>
</dbReference>
<evidence type="ECO:0000313" key="2">
    <source>
        <dbReference type="EMBL" id="OIN57624.1"/>
    </source>
</evidence>
<evidence type="ECO:0000313" key="3">
    <source>
        <dbReference type="Proteomes" id="UP000181790"/>
    </source>
</evidence>
<dbReference type="AlphaFoldDB" id="A0A1S2VFY5"/>
<gene>
    <name evidence="2" type="ORF">BLX24_19295</name>
</gene>
<keyword evidence="1" id="KW-0812">Transmembrane</keyword>
<protein>
    <recommendedName>
        <fullName evidence="4">Holin</fullName>
    </recommendedName>
</protein>